<proteinExistence type="predicted"/>
<evidence type="ECO:0000313" key="2">
    <source>
        <dbReference type="EMBL" id="GBP47507.1"/>
    </source>
</evidence>
<gene>
    <name evidence="2" type="ORF">EVAR_30595_1</name>
</gene>
<accession>A0A4C1WBH8</accession>
<name>A0A4C1WBH8_EUMVA</name>
<evidence type="ECO:0000256" key="1">
    <source>
        <dbReference type="SAM" id="MobiDB-lite"/>
    </source>
</evidence>
<evidence type="ECO:0000313" key="3">
    <source>
        <dbReference type="Proteomes" id="UP000299102"/>
    </source>
</evidence>
<keyword evidence="3" id="KW-1185">Reference proteome</keyword>
<protein>
    <submittedName>
        <fullName evidence="2">Uncharacterized protein</fullName>
    </submittedName>
</protein>
<dbReference type="AlphaFoldDB" id="A0A4C1WBH8"/>
<reference evidence="2 3" key="1">
    <citation type="journal article" date="2019" name="Commun. Biol.">
        <title>The bagworm genome reveals a unique fibroin gene that provides high tensile strength.</title>
        <authorList>
            <person name="Kono N."/>
            <person name="Nakamura H."/>
            <person name="Ohtoshi R."/>
            <person name="Tomita M."/>
            <person name="Numata K."/>
            <person name="Arakawa K."/>
        </authorList>
    </citation>
    <scope>NUCLEOTIDE SEQUENCE [LARGE SCALE GENOMIC DNA]</scope>
</reference>
<feature type="region of interest" description="Disordered" evidence="1">
    <location>
        <begin position="1"/>
        <end position="27"/>
    </location>
</feature>
<sequence length="229" mass="25555">MNARIAPPERCGRRRPAAPAPGGRRRRGVDTYDKFCPAITLTEYEREVTAFTVVFRPASDSYGDLLPPLTFHQPVPLSLDILFPFKKPATDSPRVAAGLNEKNNIEGTTKERISTTTMCIYTESAGKKVQGVIAPCQNTLILYLPERWKKIYKGDDRTLRKSVPMYGRLYLIPTQEVGNELVTSPETQVSMGGDDHMCSAGSHAHLPPDNAIKKKFQTAVGLPWIFERH</sequence>
<dbReference type="EMBL" id="BGZK01000503">
    <property type="protein sequence ID" value="GBP47507.1"/>
    <property type="molecule type" value="Genomic_DNA"/>
</dbReference>
<dbReference type="Proteomes" id="UP000299102">
    <property type="component" value="Unassembled WGS sequence"/>
</dbReference>
<organism evidence="2 3">
    <name type="scientific">Eumeta variegata</name>
    <name type="common">Bagworm moth</name>
    <name type="synonym">Eumeta japonica</name>
    <dbReference type="NCBI Taxonomy" id="151549"/>
    <lineage>
        <taxon>Eukaryota</taxon>
        <taxon>Metazoa</taxon>
        <taxon>Ecdysozoa</taxon>
        <taxon>Arthropoda</taxon>
        <taxon>Hexapoda</taxon>
        <taxon>Insecta</taxon>
        <taxon>Pterygota</taxon>
        <taxon>Neoptera</taxon>
        <taxon>Endopterygota</taxon>
        <taxon>Lepidoptera</taxon>
        <taxon>Glossata</taxon>
        <taxon>Ditrysia</taxon>
        <taxon>Tineoidea</taxon>
        <taxon>Psychidae</taxon>
        <taxon>Oiketicinae</taxon>
        <taxon>Eumeta</taxon>
    </lineage>
</organism>
<comment type="caution">
    <text evidence="2">The sequence shown here is derived from an EMBL/GenBank/DDBJ whole genome shotgun (WGS) entry which is preliminary data.</text>
</comment>